<name>A0AAD7RWK4_9TELE</name>
<keyword evidence="20" id="KW-0325">Glycoprotein</keyword>
<evidence type="ECO:0000256" key="3">
    <source>
        <dbReference type="ARBA" id="ARBA00005847"/>
    </source>
</evidence>
<sequence length="1461" mass="156973">MGLESHTVCSPGYTGERCNVEIDECSSNPCLMGGVCEDRLNGFHCVCPAGTHGPLCHLGADLCAPRPCTHGDCVELQDGYRCDCEPGWAGPRCELEQDECESRPCQHGGTCQDRPNGYVCRCSPGFSGVSCEVNIDECESSPCLNQGACVDGVNGYTCNCSPPYTGARCEEELRPCASQPCENGGACHPSPDYSSYSCQCASGWQGLRCAQDIDECSTNPCQNGAPCLNRHGGYRCKCQPGYIGLNCETNVDDCSPNPCLNGGSCVDRVAGYVCACQPGFEGTRCETEVDECASLPCLNGGRCQDYVDSFVCQCPSGFDGVRCERNVPECTESSCLNNSTCVDGINTFNCRCRPGFTGRFCQYEINECDSQPCRNGATCSDGLGTYHCICPVEYTGHNCQHLVNLCSPNPCRSGGTCVHSGTSWKCLCPVGWTGLYCDIPNVSCQLIANRNGVPVDRVCEHAGRCLDVGRAHRCQCQPGYAGSYCQEEGTYECQCKDGYQGVNCQYDVDECQSHPCLHGGTCINLVNRFYCACPPGTHGLRCEVDVDECDPELAPRGPRCLNGGECMDGRGRFSCSCAPGFTGEYCEGDINECRSGPCSAAGSLDCVQLPNNYQCRCRLGRHCESMVDLCRSRPCHNGGVCSMNGSSAHGYSCLCKPGFAGFSCGEAEGYTCAHLRCRNGGRCQEEAGGPRCICPPDLHGPLCEAPRGCQFRPCLNGGVCLGDPRLPGQYSCQCPAPFSGGRCETAGPDSSCPHVGCALQAGDGVCDPQCKRQECGWDGGDCSLGRLHPWDNCTADARCWELFGNGICDPQCDSADCLFDGFDCQSPKLNCTYEKYCSDHYDNGHCDRSCNTEACGGDGLDCVDGEPGTPVGGTLVVVVRLQPEELLEDLSSFLRLLSMLLRTNVRVKRDPQHALMVYPYYAHEEGGDTPPQRRVKREQGKEVIGSTVYLEIDNSQCVQSNKECFSSTDQAASYIAAKKIQSQVAYPLISVTSVPDDPHGHPRNVPSHPLYLVAVALGIVLLIVLLGVLVARRKRKSAPLWLPEGFFIGDRKRREPLGQDDFGMKSIVKSKDRGMDNSSQSQQWPEESSPPKKVKTEDNPLLPAGGDGGEVDPREWTLQHHKAVNNALTPPQCELDPDCMDVDVKGPDGFTPLMLASLGGGGAHECCSLLGEEEEDSSGGDEPVPSVIADLITGGASLLAQTDRTGESALHLAARYARADAAKRLLDAGADANAHDNMGRTPLHSAVAADAQGVFQILLRNRATELDARTNDGTTPLILAARLAVEGMVEELVHCHADINAVDDHGKSALHWAAAVNNVEATLVLLRNGANRDMQDNKEETSLFLAAREGSFEAAQILLDHFSNRDITDHLDRLPRDTAQERMHHDIVRLLDQYNLIHSPHAHPGCAANGGFAGPLPLGKKSRRRGPKAGAGAAKEPKDMKARRRKKPGGGRGPSPGGRGR</sequence>
<dbReference type="Proteomes" id="UP001221898">
    <property type="component" value="Unassembled WGS sequence"/>
</dbReference>
<dbReference type="InterPro" id="IPR049883">
    <property type="entry name" value="NOTCH1_EGF-like"/>
</dbReference>
<dbReference type="InterPro" id="IPR000742">
    <property type="entry name" value="EGF"/>
</dbReference>
<evidence type="ECO:0000256" key="10">
    <source>
        <dbReference type="ARBA" id="ARBA00022737"/>
    </source>
</evidence>
<feature type="repeat" description="ANK" evidence="22">
    <location>
        <begin position="1205"/>
        <end position="1237"/>
    </location>
</feature>
<dbReference type="Gene3D" id="3.30.70.3310">
    <property type="match status" value="1"/>
</dbReference>
<dbReference type="InterPro" id="IPR000152">
    <property type="entry name" value="EGF-type_Asp/Asn_hydroxyl_site"/>
</dbReference>
<dbReference type="Pfam" id="PF00008">
    <property type="entry name" value="EGF"/>
    <property type="match status" value="8"/>
</dbReference>
<keyword evidence="14" id="KW-0805">Transcription regulation</keyword>
<keyword evidence="29" id="KW-1185">Reference proteome</keyword>
<dbReference type="InterPro" id="IPR009030">
    <property type="entry name" value="Growth_fac_rcpt_cys_sf"/>
</dbReference>
<dbReference type="Pfam" id="PF07645">
    <property type="entry name" value="EGF_CA"/>
    <property type="match status" value="1"/>
</dbReference>
<dbReference type="Pfam" id="PF25024">
    <property type="entry name" value="EGF_TEN"/>
    <property type="match status" value="1"/>
</dbReference>
<keyword evidence="8 25" id="KW-0812">Transmembrane</keyword>
<dbReference type="PRINTS" id="PR01452">
    <property type="entry name" value="LNOTCHREPEAT"/>
</dbReference>
<evidence type="ECO:0000256" key="25">
    <source>
        <dbReference type="SAM" id="Phobius"/>
    </source>
</evidence>
<feature type="disulfide bond" evidence="23">
    <location>
        <begin position="314"/>
        <end position="323"/>
    </location>
</feature>
<evidence type="ECO:0000313" key="28">
    <source>
        <dbReference type="EMBL" id="KAJ8390366.1"/>
    </source>
</evidence>
<dbReference type="SMART" id="SM00004">
    <property type="entry name" value="NL"/>
    <property type="match status" value="3"/>
</dbReference>
<evidence type="ECO:0000256" key="17">
    <source>
        <dbReference type="ARBA" id="ARBA00023157"/>
    </source>
</evidence>
<keyword evidence="21" id="KW-0539">Nucleus</keyword>
<dbReference type="FunFam" id="2.10.25.10:FF:000279">
    <property type="entry name" value="Neurogenic locus notch 1"/>
    <property type="match status" value="1"/>
</dbReference>
<dbReference type="SMART" id="SM00179">
    <property type="entry name" value="EGF_CA"/>
    <property type="match status" value="18"/>
</dbReference>
<evidence type="ECO:0000256" key="22">
    <source>
        <dbReference type="PROSITE-ProRule" id="PRU00023"/>
    </source>
</evidence>
<evidence type="ECO:0000256" key="6">
    <source>
        <dbReference type="ARBA" id="ARBA00022536"/>
    </source>
</evidence>
<feature type="domain" description="EGF-like" evidence="26">
    <location>
        <begin position="451"/>
        <end position="486"/>
    </location>
</feature>
<evidence type="ECO:0000256" key="1">
    <source>
        <dbReference type="ARBA" id="ARBA00004123"/>
    </source>
</evidence>
<evidence type="ECO:0000256" key="14">
    <source>
        <dbReference type="ARBA" id="ARBA00023015"/>
    </source>
</evidence>
<feature type="repeat" description="ANK" evidence="22">
    <location>
        <begin position="1305"/>
        <end position="1337"/>
    </location>
</feature>
<reference evidence="28" key="1">
    <citation type="journal article" date="2023" name="Science">
        <title>Genome structures resolve the early diversification of teleost fishes.</title>
        <authorList>
            <person name="Parey E."/>
            <person name="Louis A."/>
            <person name="Montfort J."/>
            <person name="Bouchez O."/>
            <person name="Roques C."/>
            <person name="Iampietro C."/>
            <person name="Lluch J."/>
            <person name="Castinel A."/>
            <person name="Donnadieu C."/>
            <person name="Desvignes T."/>
            <person name="Floi Bucao C."/>
            <person name="Jouanno E."/>
            <person name="Wen M."/>
            <person name="Mejri S."/>
            <person name="Dirks R."/>
            <person name="Jansen H."/>
            <person name="Henkel C."/>
            <person name="Chen W.J."/>
            <person name="Zahm M."/>
            <person name="Cabau C."/>
            <person name="Klopp C."/>
            <person name="Thompson A.W."/>
            <person name="Robinson-Rechavi M."/>
            <person name="Braasch I."/>
            <person name="Lecointre G."/>
            <person name="Bobe J."/>
            <person name="Postlethwait J.H."/>
            <person name="Berthelot C."/>
            <person name="Roest Crollius H."/>
            <person name="Guiguen Y."/>
        </authorList>
    </citation>
    <scope>NUCLEOTIDE SEQUENCE</scope>
    <source>
        <strain evidence="28">NC1722</strain>
    </source>
</reference>
<evidence type="ECO:0000313" key="29">
    <source>
        <dbReference type="Proteomes" id="UP001221898"/>
    </source>
</evidence>
<keyword evidence="17 23" id="KW-1015">Disulfide bond</keyword>
<evidence type="ECO:0000256" key="11">
    <source>
        <dbReference type="ARBA" id="ARBA00022782"/>
    </source>
</evidence>
<evidence type="ECO:0000256" key="20">
    <source>
        <dbReference type="ARBA" id="ARBA00023180"/>
    </source>
</evidence>
<keyword evidence="19" id="KW-0804">Transcription</keyword>
<feature type="repeat" description="ANK" evidence="22">
    <location>
        <begin position="1272"/>
        <end position="1304"/>
    </location>
</feature>
<dbReference type="GO" id="GO:0007411">
    <property type="term" value="P:axon guidance"/>
    <property type="evidence" value="ECO:0007669"/>
    <property type="project" value="TreeGrafter"/>
</dbReference>
<dbReference type="FunFam" id="1.25.40.20:FF:000005">
    <property type="entry name" value="Neurogenic locus notch 1"/>
    <property type="match status" value="1"/>
</dbReference>
<keyword evidence="18" id="KW-0010">Activator</keyword>
<evidence type="ECO:0000259" key="26">
    <source>
        <dbReference type="PROSITE" id="PS50026"/>
    </source>
</evidence>
<feature type="disulfide bond" evidence="23">
    <location>
        <begin position="352"/>
        <end position="361"/>
    </location>
</feature>
<dbReference type="InterPro" id="IPR011656">
    <property type="entry name" value="Notch_NODP_dom"/>
</dbReference>
<dbReference type="SUPFAM" id="SSF48403">
    <property type="entry name" value="Ankyrin repeat"/>
    <property type="match status" value="1"/>
</dbReference>
<feature type="domain" description="EGF-like" evidence="26">
    <location>
        <begin position="288"/>
        <end position="324"/>
    </location>
</feature>
<feature type="disulfide bond" evidence="23">
    <location>
        <begin position="734"/>
        <end position="743"/>
    </location>
</feature>
<dbReference type="GO" id="GO:0007219">
    <property type="term" value="P:Notch signaling pathway"/>
    <property type="evidence" value="ECO:0007669"/>
    <property type="project" value="UniProtKB-KW"/>
</dbReference>
<dbReference type="InterPro" id="IPR036770">
    <property type="entry name" value="Ankyrin_rpt-contain_sf"/>
</dbReference>
<dbReference type="FunFam" id="3.30.300.320:FF:000001">
    <property type="entry name" value="Neurogenic locus notch 1"/>
    <property type="match status" value="1"/>
</dbReference>
<feature type="disulfide bond" evidence="23">
    <location>
        <begin position="122"/>
        <end position="131"/>
    </location>
</feature>
<dbReference type="Pfam" id="PF12661">
    <property type="entry name" value="hEGF"/>
    <property type="match status" value="1"/>
</dbReference>
<dbReference type="GO" id="GO:0043235">
    <property type="term" value="C:receptor complex"/>
    <property type="evidence" value="ECO:0007669"/>
    <property type="project" value="TreeGrafter"/>
</dbReference>
<dbReference type="PRINTS" id="PR00010">
    <property type="entry name" value="EGFBLOOD"/>
</dbReference>
<dbReference type="PROSITE" id="PS50026">
    <property type="entry name" value="EGF_3"/>
    <property type="match status" value="18"/>
</dbReference>
<evidence type="ECO:0000256" key="23">
    <source>
        <dbReference type="PROSITE-ProRule" id="PRU00076"/>
    </source>
</evidence>
<dbReference type="PROSITE" id="PS50297">
    <property type="entry name" value="ANK_REP_REGION"/>
    <property type="match status" value="3"/>
</dbReference>
<keyword evidence="4" id="KW-0217">Developmental protein</keyword>
<dbReference type="Pfam" id="PF06816">
    <property type="entry name" value="NOD"/>
    <property type="match status" value="1"/>
</dbReference>
<dbReference type="Gene3D" id="1.25.40.20">
    <property type="entry name" value="Ankyrin repeat-containing domain"/>
    <property type="match status" value="1"/>
</dbReference>
<dbReference type="GO" id="GO:0005886">
    <property type="term" value="C:plasma membrane"/>
    <property type="evidence" value="ECO:0007669"/>
    <property type="project" value="UniProtKB-SubCell"/>
</dbReference>
<feature type="disulfide bond" evidence="23">
    <location>
        <begin position="390"/>
        <end position="399"/>
    </location>
</feature>
<dbReference type="Gene3D" id="3.30.300.320">
    <property type="match status" value="1"/>
</dbReference>
<dbReference type="FunFam" id="2.10.25.10:FF:000143">
    <property type="entry name" value="Protein crumbs 1"/>
    <property type="match status" value="2"/>
</dbReference>
<dbReference type="FunFam" id="2.10.25.10:FF:000434">
    <property type="entry name" value="Predicted protein"/>
    <property type="match status" value="1"/>
</dbReference>
<feature type="disulfide bond" evidence="23">
    <location>
        <begin position="476"/>
        <end position="485"/>
    </location>
</feature>
<dbReference type="InterPro" id="IPR051355">
    <property type="entry name" value="Notch/Slit_guidance"/>
</dbReference>
<feature type="domain" description="LNR" evidence="27">
    <location>
        <begin position="752"/>
        <end position="792"/>
    </location>
</feature>
<gene>
    <name evidence="28" type="ORF">AAFF_G00107600</name>
</gene>
<feature type="domain" description="EGF-like" evidence="26">
    <location>
        <begin position="172"/>
        <end position="210"/>
    </location>
</feature>
<dbReference type="PANTHER" id="PTHR45836:SF15">
    <property type="entry name" value="NEUROGENIC LOCUS NOTCH HOMOLOG PROTEIN 2"/>
    <property type="match status" value="1"/>
</dbReference>
<dbReference type="FunFam" id="2.10.25.10:FF:000109">
    <property type="entry name" value="Notch homolog 4, [Drosophila]"/>
    <property type="match status" value="1"/>
</dbReference>
<dbReference type="InterPro" id="IPR001881">
    <property type="entry name" value="EGF-like_Ca-bd_dom"/>
</dbReference>
<evidence type="ECO:0000256" key="19">
    <source>
        <dbReference type="ARBA" id="ARBA00023163"/>
    </source>
</evidence>
<dbReference type="EMBL" id="JAINUG010000170">
    <property type="protein sequence ID" value="KAJ8390366.1"/>
    <property type="molecule type" value="Genomic_DNA"/>
</dbReference>
<evidence type="ECO:0000256" key="13">
    <source>
        <dbReference type="ARBA" id="ARBA00022989"/>
    </source>
</evidence>
<keyword evidence="11" id="KW-0221">Differentiation</keyword>
<evidence type="ECO:0000256" key="24">
    <source>
        <dbReference type="SAM" id="MobiDB-lite"/>
    </source>
</evidence>
<keyword evidence="5" id="KW-1003">Cell membrane</keyword>
<evidence type="ECO:0000256" key="9">
    <source>
        <dbReference type="ARBA" id="ARBA00022729"/>
    </source>
</evidence>
<protein>
    <submittedName>
        <fullName evidence="28">Uncharacterized protein</fullName>
    </submittedName>
</protein>
<feature type="domain" description="EGF-like" evidence="26">
    <location>
        <begin position="21"/>
        <end position="57"/>
    </location>
</feature>
<dbReference type="PRINTS" id="PR01983">
    <property type="entry name" value="NOTCH"/>
</dbReference>
<feature type="domain" description="EGF-like" evidence="26">
    <location>
        <begin position="96"/>
        <end position="132"/>
    </location>
</feature>
<dbReference type="CDD" id="cd00054">
    <property type="entry name" value="EGF_CA"/>
    <property type="match status" value="11"/>
</dbReference>
<dbReference type="InterPro" id="IPR035993">
    <property type="entry name" value="Notch-like_dom_sf"/>
</dbReference>
<evidence type="ECO:0000256" key="12">
    <source>
        <dbReference type="ARBA" id="ARBA00022976"/>
    </source>
</evidence>
<keyword evidence="6 23" id="KW-0245">EGF-like domain</keyword>
<feature type="domain" description="EGF-like" evidence="26">
    <location>
        <begin position="668"/>
        <end position="704"/>
    </location>
</feature>
<feature type="domain" description="EGF-like" evidence="26">
    <location>
        <begin position="364"/>
        <end position="400"/>
    </location>
</feature>
<dbReference type="SMART" id="SM01339">
    <property type="entry name" value="NODP"/>
    <property type="match status" value="1"/>
</dbReference>
<evidence type="ECO:0000256" key="21">
    <source>
        <dbReference type="ARBA" id="ARBA00023242"/>
    </source>
</evidence>
<feature type="disulfide bond" evidence="23">
    <location>
        <begin position="598"/>
        <end position="615"/>
    </location>
</feature>
<evidence type="ECO:0000256" key="15">
    <source>
        <dbReference type="ARBA" id="ARBA00023043"/>
    </source>
</evidence>
<evidence type="ECO:0000256" key="2">
    <source>
        <dbReference type="ARBA" id="ARBA00004251"/>
    </source>
</evidence>
<dbReference type="FunFam" id="2.10.25.10:FF:000472">
    <property type="entry name" value="Uncharacterized protein, isoform A"/>
    <property type="match status" value="2"/>
</dbReference>
<dbReference type="FunFam" id="2.10.25.10:FF:000127">
    <property type="entry name" value="Neurogenic locus notch protein 1"/>
    <property type="match status" value="1"/>
</dbReference>
<dbReference type="SMART" id="SM00181">
    <property type="entry name" value="EGF"/>
    <property type="match status" value="18"/>
</dbReference>
<feature type="disulfide bond" evidence="23">
    <location>
        <begin position="63"/>
        <end position="73"/>
    </location>
</feature>
<feature type="transmembrane region" description="Helical" evidence="25">
    <location>
        <begin position="1010"/>
        <end position="1031"/>
    </location>
</feature>
<feature type="domain" description="EGF-like" evidence="26">
    <location>
        <begin position="250"/>
        <end position="286"/>
    </location>
</feature>
<dbReference type="PROSITE" id="PS50258">
    <property type="entry name" value="LNR"/>
    <property type="match status" value="2"/>
</dbReference>
<feature type="domain" description="EGF-like" evidence="26">
    <location>
        <begin position="59"/>
        <end position="94"/>
    </location>
</feature>
<proteinExistence type="inferred from homology"/>
<feature type="domain" description="EGF-like" evidence="26">
    <location>
        <begin position="705"/>
        <end position="744"/>
    </location>
</feature>
<feature type="domain" description="EGF-like" evidence="26">
    <location>
        <begin position="507"/>
        <end position="543"/>
    </location>
</feature>
<comment type="caution">
    <text evidence="23">Lacks conserved residue(s) required for the propagation of feature annotation.</text>
</comment>
<keyword evidence="10" id="KW-0677">Repeat</keyword>
<evidence type="ECO:0000256" key="4">
    <source>
        <dbReference type="ARBA" id="ARBA00022473"/>
    </source>
</evidence>
<keyword evidence="16 25" id="KW-0472">Membrane</keyword>
<dbReference type="Pfam" id="PF12796">
    <property type="entry name" value="Ank_2"/>
    <property type="match status" value="2"/>
</dbReference>
<feature type="domain" description="EGF-like" evidence="26">
    <location>
        <begin position="545"/>
        <end position="587"/>
    </location>
</feature>
<evidence type="ECO:0000256" key="7">
    <source>
        <dbReference type="ARBA" id="ARBA00022553"/>
    </source>
</evidence>
<dbReference type="InterPro" id="IPR002110">
    <property type="entry name" value="Ankyrin_rpt"/>
</dbReference>
<keyword evidence="15 22" id="KW-0040">ANK repeat</keyword>
<feature type="domain" description="EGF-like" evidence="26">
    <location>
        <begin position="326"/>
        <end position="362"/>
    </location>
</feature>
<feature type="compositionally biased region" description="Gly residues" evidence="24">
    <location>
        <begin position="1450"/>
        <end position="1461"/>
    </location>
</feature>
<feature type="disulfide bond" evidence="23">
    <location>
        <begin position="84"/>
        <end position="93"/>
    </location>
</feature>
<feature type="disulfide bond" evidence="23">
    <location>
        <begin position="238"/>
        <end position="247"/>
    </location>
</feature>
<dbReference type="Pfam" id="PF00066">
    <property type="entry name" value="Notch"/>
    <property type="match status" value="3"/>
</dbReference>
<evidence type="ECO:0000259" key="27">
    <source>
        <dbReference type="PROSITE" id="PS50258"/>
    </source>
</evidence>
<dbReference type="GO" id="GO:0005634">
    <property type="term" value="C:nucleus"/>
    <property type="evidence" value="ECO:0007669"/>
    <property type="project" value="UniProtKB-SubCell"/>
</dbReference>
<dbReference type="GO" id="GO:1901222">
    <property type="term" value="P:regulation of non-canonical NF-kappaB signal transduction"/>
    <property type="evidence" value="ECO:0007669"/>
    <property type="project" value="UniProtKB-ARBA"/>
</dbReference>
<dbReference type="Gene3D" id="2.10.25.10">
    <property type="entry name" value="Laminin"/>
    <property type="match status" value="18"/>
</dbReference>
<comment type="similarity">
    <text evidence="3">Belongs to the NOTCH family.</text>
</comment>
<dbReference type="InterPro" id="IPR000800">
    <property type="entry name" value="Notch_dom"/>
</dbReference>
<dbReference type="GO" id="GO:0009986">
    <property type="term" value="C:cell surface"/>
    <property type="evidence" value="ECO:0007669"/>
    <property type="project" value="TreeGrafter"/>
</dbReference>
<organism evidence="28 29">
    <name type="scientific">Aldrovandia affinis</name>
    <dbReference type="NCBI Taxonomy" id="143900"/>
    <lineage>
        <taxon>Eukaryota</taxon>
        <taxon>Metazoa</taxon>
        <taxon>Chordata</taxon>
        <taxon>Craniata</taxon>
        <taxon>Vertebrata</taxon>
        <taxon>Euteleostomi</taxon>
        <taxon>Actinopterygii</taxon>
        <taxon>Neopterygii</taxon>
        <taxon>Teleostei</taxon>
        <taxon>Notacanthiformes</taxon>
        <taxon>Halosauridae</taxon>
        <taxon>Aldrovandia</taxon>
    </lineage>
</organism>
<dbReference type="PROSITE" id="PS01187">
    <property type="entry name" value="EGF_CA"/>
    <property type="match status" value="4"/>
</dbReference>
<feature type="disulfide bond" evidence="23">
    <location>
        <begin position="181"/>
        <end position="198"/>
    </location>
</feature>
<feature type="region of interest" description="Disordered" evidence="24">
    <location>
        <begin position="1414"/>
        <end position="1461"/>
    </location>
</feature>
<dbReference type="SMART" id="SM01338">
    <property type="entry name" value="NOD"/>
    <property type="match status" value="1"/>
</dbReference>
<dbReference type="GO" id="GO:0045597">
    <property type="term" value="P:positive regulation of cell differentiation"/>
    <property type="evidence" value="ECO:0007669"/>
    <property type="project" value="UniProtKB-ARBA"/>
</dbReference>
<keyword evidence="9" id="KW-0732">Signal</keyword>
<keyword evidence="7" id="KW-0597">Phosphoprotein</keyword>
<dbReference type="SUPFAM" id="SSF90193">
    <property type="entry name" value="Notch domain"/>
    <property type="match status" value="3"/>
</dbReference>
<dbReference type="SMART" id="SM00248">
    <property type="entry name" value="ANK"/>
    <property type="match status" value="6"/>
</dbReference>
<comment type="caution">
    <text evidence="28">The sequence shown here is derived from an EMBL/GenBank/DDBJ whole genome shotgun (WGS) entry which is preliminary data.</text>
</comment>
<feature type="disulfide bond" evidence="23">
    <location>
        <begin position="276"/>
        <end position="285"/>
    </location>
</feature>
<feature type="disulfide bond" evidence="23">
    <location>
        <begin position="200"/>
        <end position="209"/>
    </location>
</feature>
<dbReference type="PROSITE" id="PS00010">
    <property type="entry name" value="ASX_HYDROXYL"/>
    <property type="match status" value="10"/>
</dbReference>
<dbReference type="GO" id="GO:0060218">
    <property type="term" value="P:hematopoietic stem cell differentiation"/>
    <property type="evidence" value="ECO:0007669"/>
    <property type="project" value="UniProtKB-ARBA"/>
</dbReference>
<feature type="disulfide bond" evidence="23">
    <location>
        <begin position="533"/>
        <end position="542"/>
    </location>
</feature>
<feature type="disulfide bond" evidence="23">
    <location>
        <begin position="694"/>
        <end position="703"/>
    </location>
</feature>
<keyword evidence="13 25" id="KW-1133">Transmembrane helix</keyword>
<dbReference type="GO" id="GO:0005509">
    <property type="term" value="F:calcium ion binding"/>
    <property type="evidence" value="ECO:0007669"/>
    <property type="project" value="InterPro"/>
</dbReference>
<accession>A0AAD7RWK4</accession>
<dbReference type="PROSITE" id="PS01186">
    <property type="entry name" value="EGF_2"/>
    <property type="match status" value="13"/>
</dbReference>
<dbReference type="PROSITE" id="PS00022">
    <property type="entry name" value="EGF_1"/>
    <property type="match status" value="17"/>
</dbReference>
<dbReference type="SUPFAM" id="SSF57184">
    <property type="entry name" value="Growth factor receptor domain"/>
    <property type="match status" value="3"/>
</dbReference>
<dbReference type="InterPro" id="IPR018097">
    <property type="entry name" value="EGF_Ca-bd_CS"/>
</dbReference>
<feature type="domain" description="EGF-like" evidence="26">
    <location>
        <begin position="134"/>
        <end position="170"/>
    </location>
</feature>
<evidence type="ECO:0000256" key="8">
    <source>
        <dbReference type="ARBA" id="ARBA00022692"/>
    </source>
</evidence>
<dbReference type="FunFam" id="2.10.25.10:FF:000004">
    <property type="entry name" value="Neurogenic locus notch 1"/>
    <property type="match status" value="2"/>
</dbReference>
<comment type="subcellular location">
    <subcellularLocation>
        <location evidence="2">Cell membrane</location>
        <topology evidence="2">Single-pass type I membrane protein</topology>
    </subcellularLocation>
    <subcellularLocation>
        <location evidence="1">Nucleus</location>
    </subcellularLocation>
</comment>
<feature type="domain" description="EGF-like" evidence="26">
    <location>
        <begin position="589"/>
        <end position="624"/>
    </location>
</feature>
<feature type="disulfide bond" evidence="23">
    <location>
        <begin position="160"/>
        <end position="169"/>
    </location>
</feature>
<evidence type="ECO:0000256" key="18">
    <source>
        <dbReference type="ARBA" id="ARBA00023159"/>
    </source>
</evidence>
<dbReference type="PROSITE" id="PS50088">
    <property type="entry name" value="ANK_REPEAT"/>
    <property type="match status" value="3"/>
</dbReference>
<feature type="disulfide bond" evidence="23">
    <location>
        <begin position="577"/>
        <end position="586"/>
    </location>
</feature>
<dbReference type="FunFam" id="2.10.25.10:FF:000066">
    <property type="entry name" value="FAT atypical cadherin 4"/>
    <property type="match status" value="1"/>
</dbReference>
<dbReference type="Pfam" id="PF07684">
    <property type="entry name" value="NODP"/>
    <property type="match status" value="1"/>
</dbReference>
<feature type="disulfide bond" evidence="23">
    <location>
        <begin position="47"/>
        <end position="56"/>
    </location>
</feature>
<feature type="disulfide bond" evidence="23">
    <location>
        <begin position="655"/>
        <end position="664"/>
    </location>
</feature>
<keyword evidence="12" id="KW-0914">Notch signaling pathway</keyword>
<feature type="disulfide bond" evidence="23">
    <location>
        <begin position="428"/>
        <end position="437"/>
    </location>
</feature>
<dbReference type="SUPFAM" id="SSF57196">
    <property type="entry name" value="EGF/Laminin"/>
    <property type="match status" value="10"/>
</dbReference>
<feature type="region of interest" description="Disordered" evidence="24">
    <location>
        <begin position="1069"/>
        <end position="1109"/>
    </location>
</feature>
<dbReference type="InterPro" id="IPR013032">
    <property type="entry name" value="EGF-like_CS"/>
</dbReference>
<feature type="domain" description="EGF-like" evidence="26">
    <location>
        <begin position="212"/>
        <end position="248"/>
    </location>
</feature>
<feature type="compositionally biased region" description="Low complexity" evidence="24">
    <location>
        <begin position="1078"/>
        <end position="1087"/>
    </location>
</feature>
<feature type="domain" description="EGF-like" evidence="26">
    <location>
        <begin position="626"/>
        <end position="665"/>
    </location>
</feature>
<feature type="domain" description="EGF-like" evidence="26">
    <location>
        <begin position="402"/>
        <end position="438"/>
    </location>
</feature>
<evidence type="ECO:0000256" key="5">
    <source>
        <dbReference type="ARBA" id="ARBA00022475"/>
    </source>
</evidence>
<dbReference type="InterPro" id="IPR010660">
    <property type="entry name" value="Notch_NOD_dom"/>
</dbReference>
<dbReference type="PANTHER" id="PTHR45836">
    <property type="entry name" value="SLIT HOMOLOG"/>
    <property type="match status" value="1"/>
</dbReference>
<evidence type="ECO:0000256" key="16">
    <source>
        <dbReference type="ARBA" id="ARBA00023136"/>
    </source>
</evidence>
<feature type="domain" description="LNR" evidence="27">
    <location>
        <begin position="793"/>
        <end position="834"/>
    </location>
</feature>
<dbReference type="FunFam" id="2.10.25.10:FF:000080">
    <property type="entry name" value="Neurogenic locus notch 1"/>
    <property type="match status" value="1"/>
</dbReference>